<organism evidence="1 2">
    <name type="scientific">Paenibacillus jamilae</name>
    <dbReference type="NCBI Taxonomy" id="114136"/>
    <lineage>
        <taxon>Bacteria</taxon>
        <taxon>Bacillati</taxon>
        <taxon>Bacillota</taxon>
        <taxon>Bacilli</taxon>
        <taxon>Bacillales</taxon>
        <taxon>Paenibacillaceae</taxon>
        <taxon>Paenibacillus</taxon>
    </lineage>
</organism>
<feature type="non-terminal residue" evidence="1">
    <location>
        <position position="1"/>
    </location>
</feature>
<dbReference type="EMBL" id="LDRX01000112">
    <property type="protein sequence ID" value="KTS80422.1"/>
    <property type="molecule type" value="Genomic_DNA"/>
</dbReference>
<sequence>YLGNEKIDQGLDSILESLKFYKNINNKTKFVECVALFEKFRKDSTSQHRKNYEFIMEEILDDEKINDVLLVGNKSN</sequence>
<evidence type="ECO:0000313" key="2">
    <source>
        <dbReference type="Proteomes" id="UP000074866"/>
    </source>
</evidence>
<reference evidence="1 2" key="1">
    <citation type="journal article" date="2016" name="Front. Microbiol.">
        <title>Genomic Resource of Rice Seed Associated Bacteria.</title>
        <authorList>
            <person name="Midha S."/>
            <person name="Bansal K."/>
            <person name="Sharma S."/>
            <person name="Kumar N."/>
            <person name="Patil P.P."/>
            <person name="Chaudhry V."/>
            <person name="Patil P.B."/>
        </authorList>
    </citation>
    <scope>NUCLEOTIDE SEQUENCE [LARGE SCALE GENOMIC DNA]</scope>
    <source>
        <strain evidence="1 2">NS115</strain>
    </source>
</reference>
<name>A0ACC4ZRS6_9BACL</name>
<protein>
    <submittedName>
        <fullName evidence="1">Uncharacterized protein</fullName>
    </submittedName>
</protein>
<gene>
    <name evidence="1" type="ORF">NS115_20015</name>
</gene>
<keyword evidence="2" id="KW-1185">Reference proteome</keyword>
<proteinExistence type="predicted"/>
<dbReference type="Proteomes" id="UP000074866">
    <property type="component" value="Unassembled WGS sequence"/>
</dbReference>
<accession>A0ACC4ZRS6</accession>
<comment type="caution">
    <text evidence="1">The sequence shown here is derived from an EMBL/GenBank/DDBJ whole genome shotgun (WGS) entry which is preliminary data.</text>
</comment>
<evidence type="ECO:0000313" key="1">
    <source>
        <dbReference type="EMBL" id="KTS80422.1"/>
    </source>
</evidence>